<dbReference type="RefSeq" id="XP_075092340.1">
    <property type="nucleotide sequence ID" value="XM_075236239.1"/>
</dbReference>
<proteinExistence type="predicted"/>
<keyword evidence="1" id="KW-1185">Reference proteome</keyword>
<sequence length="304" mass="35622">MVDSGKIEKFKRKLEMEKAYFNCSKKVWLFWTNAINIAILQDKEQHVHIKAEHNNCPSFLLTIVYAKYTEEVRRELWSDLRNLASTIQEPWGVIGDFNVITNREEKLGDKPHRLEESLEFMECLNECGLQDTCFTGAKVTWCDNRYPPLTIWKRLDILVYNSDWFDNLNNTAVTHLSRSCSNHAPLLVKLHHEDTQGTTYFKFLNFWTEYLDFKQTVQNKKRRKLTIRRIQDGEGNWFEDYESIADGAVHFYKNLFSEGPSNTDFRALDCIERCITDEDNIRISAIPTLQEVTKTILSIDANSS</sequence>
<accession>A0AC58T550</accession>
<organism evidence="1 2">
    <name type="scientific">Nicotiana tabacum</name>
    <name type="common">Common tobacco</name>
    <dbReference type="NCBI Taxonomy" id="4097"/>
    <lineage>
        <taxon>Eukaryota</taxon>
        <taxon>Viridiplantae</taxon>
        <taxon>Streptophyta</taxon>
        <taxon>Embryophyta</taxon>
        <taxon>Tracheophyta</taxon>
        <taxon>Spermatophyta</taxon>
        <taxon>Magnoliopsida</taxon>
        <taxon>eudicotyledons</taxon>
        <taxon>Gunneridae</taxon>
        <taxon>Pentapetalae</taxon>
        <taxon>asterids</taxon>
        <taxon>lamiids</taxon>
        <taxon>Solanales</taxon>
        <taxon>Solanaceae</taxon>
        <taxon>Nicotianoideae</taxon>
        <taxon>Nicotianeae</taxon>
        <taxon>Nicotiana</taxon>
    </lineage>
</organism>
<gene>
    <name evidence="2" type="primary">LOC142172585</name>
</gene>
<dbReference type="Proteomes" id="UP000790787">
    <property type="component" value="Chromosome 18"/>
</dbReference>
<protein>
    <submittedName>
        <fullName evidence="2">Uncharacterized protein LOC142172585</fullName>
    </submittedName>
</protein>
<name>A0AC58T550_TOBAC</name>
<evidence type="ECO:0000313" key="1">
    <source>
        <dbReference type="Proteomes" id="UP000790787"/>
    </source>
</evidence>
<reference evidence="2" key="2">
    <citation type="submission" date="2025-08" db="UniProtKB">
        <authorList>
            <consortium name="RefSeq"/>
        </authorList>
    </citation>
    <scope>IDENTIFICATION</scope>
    <source>
        <tissue evidence="2">Leaf</tissue>
    </source>
</reference>
<evidence type="ECO:0000313" key="2">
    <source>
        <dbReference type="RefSeq" id="XP_075092340.1"/>
    </source>
</evidence>
<reference evidence="1" key="1">
    <citation type="journal article" date="2014" name="Nat. Commun.">
        <title>The tobacco genome sequence and its comparison with those of tomato and potato.</title>
        <authorList>
            <person name="Sierro N."/>
            <person name="Battey J.N."/>
            <person name="Ouadi S."/>
            <person name="Bakaher N."/>
            <person name="Bovet L."/>
            <person name="Willig A."/>
            <person name="Goepfert S."/>
            <person name="Peitsch M.C."/>
            <person name="Ivanov N.V."/>
        </authorList>
    </citation>
    <scope>NUCLEOTIDE SEQUENCE [LARGE SCALE GENOMIC DNA]</scope>
</reference>